<name>A0A8H4B4I3_GIGMA</name>
<organism evidence="1 2">
    <name type="scientific">Gigaspora margarita</name>
    <dbReference type="NCBI Taxonomy" id="4874"/>
    <lineage>
        <taxon>Eukaryota</taxon>
        <taxon>Fungi</taxon>
        <taxon>Fungi incertae sedis</taxon>
        <taxon>Mucoromycota</taxon>
        <taxon>Glomeromycotina</taxon>
        <taxon>Glomeromycetes</taxon>
        <taxon>Diversisporales</taxon>
        <taxon>Gigasporaceae</taxon>
        <taxon>Gigaspora</taxon>
    </lineage>
</organism>
<comment type="caution">
    <text evidence="1">The sequence shown here is derived from an EMBL/GenBank/DDBJ whole genome shotgun (WGS) entry which is preliminary data.</text>
</comment>
<dbReference type="EMBL" id="WTPW01000016">
    <property type="protein sequence ID" value="KAF0559575.1"/>
    <property type="molecule type" value="Genomic_DNA"/>
</dbReference>
<keyword evidence="2" id="KW-1185">Reference proteome</keyword>
<evidence type="ECO:0000313" key="2">
    <source>
        <dbReference type="Proteomes" id="UP000439903"/>
    </source>
</evidence>
<dbReference type="AlphaFoldDB" id="A0A8H4B4I3"/>
<reference evidence="1 2" key="1">
    <citation type="journal article" date="2019" name="Environ. Microbiol.">
        <title>At the nexus of three kingdoms: the genome of the mycorrhizal fungus Gigaspora margarita provides insights into plant, endobacterial and fungal interactions.</title>
        <authorList>
            <person name="Venice F."/>
            <person name="Ghignone S."/>
            <person name="Salvioli di Fossalunga A."/>
            <person name="Amselem J."/>
            <person name="Novero M."/>
            <person name="Xianan X."/>
            <person name="Sedzielewska Toro K."/>
            <person name="Morin E."/>
            <person name="Lipzen A."/>
            <person name="Grigoriev I.V."/>
            <person name="Henrissat B."/>
            <person name="Martin F.M."/>
            <person name="Bonfante P."/>
        </authorList>
    </citation>
    <scope>NUCLEOTIDE SEQUENCE [LARGE SCALE GENOMIC DNA]</scope>
    <source>
        <strain evidence="1 2">BEG34</strain>
    </source>
</reference>
<dbReference type="OrthoDB" id="2446322at2759"/>
<gene>
    <name evidence="1" type="ORF">F8M41_005268</name>
</gene>
<evidence type="ECO:0000313" key="1">
    <source>
        <dbReference type="EMBL" id="KAF0559575.1"/>
    </source>
</evidence>
<proteinExistence type="predicted"/>
<protein>
    <submittedName>
        <fullName evidence="1">Uncharacterized protein</fullName>
    </submittedName>
</protein>
<dbReference type="Proteomes" id="UP000439903">
    <property type="component" value="Unassembled WGS sequence"/>
</dbReference>
<accession>A0A8H4B4I3</accession>
<sequence length="375" mass="41105">MYLINLDGCTNDCNIMFKAEVGQDFSLTSPGRYYCNASSSYQPFAVNVTSINIYSGVSPNIKYNVPPSIVLHYCKQGININDNSKTINSTKDAFACLDGLTSSPFGTHLGLINIGQYTKQFFNMSIYSQSTISLANAVNNFAQIMNSIALGAKDGSNSALDKLDDIRNNLVPEHNKSAQVMHIFWITIEAFALLLLSVAFEGLGLAIFGEEAAAGATAEEVAEGAVLVERGSIAFSRGFIKVVLSVLVFAKEKAEPEKPDSKPEEWLNLANQSIVNSTKLIEDNRQNDSYIELNKALIYQSHIPTELLTQQPFNQIPSDIQNLIDLLQRHYFSSGNTDGSVFPMMRVMAAIVEESDSGELTSGARFNPLAAREPW</sequence>